<keyword evidence="2" id="KW-1133">Transmembrane helix</keyword>
<feature type="transmembrane region" description="Helical" evidence="2">
    <location>
        <begin position="30"/>
        <end position="52"/>
    </location>
</feature>
<dbReference type="RefSeq" id="WP_345083251.1">
    <property type="nucleotide sequence ID" value="NZ_BAAAWG010000007.1"/>
</dbReference>
<feature type="compositionally biased region" description="Pro residues" evidence="1">
    <location>
        <begin position="149"/>
        <end position="175"/>
    </location>
</feature>
<evidence type="ECO:0000313" key="3">
    <source>
        <dbReference type="EMBL" id="MFC5896703.1"/>
    </source>
</evidence>
<evidence type="ECO:0000256" key="2">
    <source>
        <dbReference type="SAM" id="Phobius"/>
    </source>
</evidence>
<gene>
    <name evidence="3" type="ORF">ACFP3M_28280</name>
</gene>
<accession>A0ABW1FQQ6</accession>
<sequence>MTPRGRSPRGPSRLAALFPGGSSSAARTPFVLLVVVLLGSGLLALLLLNSALNQGSFELSRLEKRTDELTDDQQELQQQVDAVSAPGALERRARELGMVPGGNPAFLAPDGTVRGKPSEATEEPRPLHAPAGPLPGALGGSPGAQAPSPGAPGAPSPAPSATPGAPAPAAPPPAATVPAPTTSGR</sequence>
<keyword evidence="2" id="KW-0812">Transmembrane</keyword>
<feature type="compositionally biased region" description="Basic and acidic residues" evidence="1">
    <location>
        <begin position="116"/>
        <end position="126"/>
    </location>
</feature>
<keyword evidence="4" id="KW-1185">Reference proteome</keyword>
<feature type="compositionally biased region" description="Low complexity" evidence="1">
    <location>
        <begin position="176"/>
        <end position="185"/>
    </location>
</feature>
<evidence type="ECO:0000256" key="1">
    <source>
        <dbReference type="SAM" id="MobiDB-lite"/>
    </source>
</evidence>
<proteinExistence type="predicted"/>
<comment type="caution">
    <text evidence="3">The sequence shown here is derived from an EMBL/GenBank/DDBJ whole genome shotgun (WGS) entry which is preliminary data.</text>
</comment>
<name>A0ABW1FQQ6_9ACTN</name>
<feature type="region of interest" description="Disordered" evidence="1">
    <location>
        <begin position="94"/>
        <end position="185"/>
    </location>
</feature>
<evidence type="ECO:0000313" key="4">
    <source>
        <dbReference type="Proteomes" id="UP001596241"/>
    </source>
</evidence>
<organism evidence="3 4">
    <name type="scientific">Streptomyces ramulosus</name>
    <dbReference type="NCBI Taxonomy" id="47762"/>
    <lineage>
        <taxon>Bacteria</taxon>
        <taxon>Bacillati</taxon>
        <taxon>Actinomycetota</taxon>
        <taxon>Actinomycetes</taxon>
        <taxon>Kitasatosporales</taxon>
        <taxon>Streptomycetaceae</taxon>
        <taxon>Streptomyces</taxon>
    </lineage>
</organism>
<keyword evidence="2" id="KW-0472">Membrane</keyword>
<dbReference type="Proteomes" id="UP001596241">
    <property type="component" value="Unassembled WGS sequence"/>
</dbReference>
<dbReference type="EMBL" id="JBHSPW010000016">
    <property type="protein sequence ID" value="MFC5896703.1"/>
    <property type="molecule type" value="Genomic_DNA"/>
</dbReference>
<protein>
    <submittedName>
        <fullName evidence="3">Septum formation initiator family protein</fullName>
    </submittedName>
</protein>
<reference evidence="4" key="1">
    <citation type="journal article" date="2019" name="Int. J. Syst. Evol. Microbiol.">
        <title>The Global Catalogue of Microorganisms (GCM) 10K type strain sequencing project: providing services to taxonomists for standard genome sequencing and annotation.</title>
        <authorList>
            <consortium name="The Broad Institute Genomics Platform"/>
            <consortium name="The Broad Institute Genome Sequencing Center for Infectious Disease"/>
            <person name="Wu L."/>
            <person name="Ma J."/>
        </authorList>
    </citation>
    <scope>NUCLEOTIDE SEQUENCE [LARGE SCALE GENOMIC DNA]</scope>
    <source>
        <strain evidence="4">CGMCC 1.15809</strain>
    </source>
</reference>